<dbReference type="GO" id="GO:0043024">
    <property type="term" value="F:ribosomal small subunit binding"/>
    <property type="evidence" value="ECO:0007669"/>
    <property type="project" value="TreeGrafter"/>
</dbReference>
<dbReference type="EMBL" id="CP023994">
    <property type="protein sequence ID" value="AWR21116.1"/>
    <property type="molecule type" value="Genomic_DNA"/>
</dbReference>
<dbReference type="AlphaFoldDB" id="A0A2Z3RYV5"/>
<dbReference type="PROSITE" id="PS01319">
    <property type="entry name" value="RBFA"/>
    <property type="match status" value="1"/>
</dbReference>
<evidence type="ECO:0000256" key="2">
    <source>
        <dbReference type="ARBA" id="ARBA00022517"/>
    </source>
</evidence>
<dbReference type="NCBIfam" id="TIGR00082">
    <property type="entry name" value="rbfA"/>
    <property type="match status" value="1"/>
</dbReference>
<evidence type="ECO:0000313" key="5">
    <source>
        <dbReference type="Proteomes" id="UP000246894"/>
    </source>
</evidence>
<keyword evidence="1 3" id="KW-0963">Cytoplasm</keyword>
<comment type="subcellular location">
    <subcellularLocation>
        <location evidence="3">Cytoplasm</location>
    </subcellularLocation>
</comment>
<dbReference type="PANTHER" id="PTHR33515:SF1">
    <property type="entry name" value="RIBOSOME-BINDING FACTOR A, CHLOROPLASTIC-RELATED"/>
    <property type="match status" value="1"/>
</dbReference>
<keyword evidence="2 3" id="KW-0690">Ribosome biogenesis</keyword>
<dbReference type="InterPro" id="IPR023799">
    <property type="entry name" value="RbfA_dom_sf"/>
</dbReference>
<comment type="subunit">
    <text evidence="3">Monomer. Binds 30S ribosomal subunits, but not 50S ribosomal subunits or 70S ribosomes.</text>
</comment>
<evidence type="ECO:0000256" key="1">
    <source>
        <dbReference type="ARBA" id="ARBA00022490"/>
    </source>
</evidence>
<name>A0A2Z3RYV5_9MICO</name>
<comment type="similarity">
    <text evidence="3">Belongs to the RbfA family.</text>
</comment>
<dbReference type="InterPro" id="IPR015946">
    <property type="entry name" value="KH_dom-like_a/b"/>
</dbReference>
<protein>
    <recommendedName>
        <fullName evidence="3">Ribosome-binding factor A</fullName>
    </recommendedName>
</protein>
<evidence type="ECO:0000256" key="3">
    <source>
        <dbReference type="HAMAP-Rule" id="MF_00003"/>
    </source>
</evidence>
<dbReference type="KEGG" id="aum:AURMO_00500"/>
<dbReference type="OrthoDB" id="307788at2"/>
<dbReference type="GO" id="GO:0030490">
    <property type="term" value="P:maturation of SSU-rRNA"/>
    <property type="evidence" value="ECO:0007669"/>
    <property type="project" value="UniProtKB-UniRule"/>
</dbReference>
<proteinExistence type="inferred from homology"/>
<dbReference type="SUPFAM" id="SSF89919">
    <property type="entry name" value="Ribosome-binding factor A, RbfA"/>
    <property type="match status" value="1"/>
</dbReference>
<keyword evidence="5" id="KW-1185">Reference proteome</keyword>
<dbReference type="RefSeq" id="WP_110232989.1">
    <property type="nucleotide sequence ID" value="NZ_CP023994.1"/>
</dbReference>
<dbReference type="HAMAP" id="MF_00003">
    <property type="entry name" value="RbfA"/>
    <property type="match status" value="1"/>
</dbReference>
<dbReference type="PANTHER" id="PTHR33515">
    <property type="entry name" value="RIBOSOME-BINDING FACTOR A, CHLOROPLASTIC-RELATED"/>
    <property type="match status" value="1"/>
</dbReference>
<dbReference type="GO" id="GO:0005829">
    <property type="term" value="C:cytosol"/>
    <property type="evidence" value="ECO:0007669"/>
    <property type="project" value="TreeGrafter"/>
</dbReference>
<accession>A0A2Z3RYV5</accession>
<dbReference type="InterPro" id="IPR020053">
    <property type="entry name" value="Ribosome-bd_factorA_CS"/>
</dbReference>
<comment type="function">
    <text evidence="3">One of several proteins that assist in the late maturation steps of the functional core of the 30S ribosomal subunit. Associates with free 30S ribosomal subunits (but not with 30S subunits that are part of 70S ribosomes or polysomes). Required for efficient processing of 16S rRNA. May interact with the 5'-terminal helix region of 16S rRNA.</text>
</comment>
<organism evidence="4 5">
    <name type="scientific">Aurantimicrobium photophilum</name>
    <dbReference type="NCBI Taxonomy" id="1987356"/>
    <lineage>
        <taxon>Bacteria</taxon>
        <taxon>Bacillati</taxon>
        <taxon>Actinomycetota</taxon>
        <taxon>Actinomycetes</taxon>
        <taxon>Micrococcales</taxon>
        <taxon>Microbacteriaceae</taxon>
        <taxon>Aurantimicrobium</taxon>
    </lineage>
</organism>
<dbReference type="Gene3D" id="3.30.300.20">
    <property type="match status" value="1"/>
</dbReference>
<gene>
    <name evidence="3" type="primary">rbfA</name>
    <name evidence="4" type="ORF">AURMO_00500</name>
</gene>
<dbReference type="Proteomes" id="UP000246894">
    <property type="component" value="Chromosome"/>
</dbReference>
<sequence length="146" mass="16081">MVDHARARKLGELIKVIVAQALERGVIKDTRLGFVTITDVRMTGDLQHASIFYTVYGTDEEREETAAALKANTGRIRGEVGRGLTVRLTPTIEFILDALPDSAKSIDDLLAKAHAQDEEVEALAKKAKYAGDEDPYVKPREVSDED</sequence>
<dbReference type="InterPro" id="IPR000238">
    <property type="entry name" value="RbfA"/>
</dbReference>
<dbReference type="Pfam" id="PF02033">
    <property type="entry name" value="RBFA"/>
    <property type="match status" value="1"/>
</dbReference>
<evidence type="ECO:0000313" key="4">
    <source>
        <dbReference type="EMBL" id="AWR21116.1"/>
    </source>
</evidence>
<reference evidence="4 5" key="1">
    <citation type="submission" date="2017-10" db="EMBL/GenBank/DDBJ databases">
        <title>Genome of an Actinobacterium that displays light-enhanced growth.</title>
        <authorList>
            <person name="Maresca J.A."/>
            <person name="Hempel P."/>
            <person name="Shevchenko O."/>
            <person name="Miller K.J."/>
            <person name="Hahn M.W."/>
        </authorList>
    </citation>
    <scope>NUCLEOTIDE SEQUENCE [LARGE SCALE GENOMIC DNA]</scope>
    <source>
        <strain evidence="4 5">MWH-Mo1</strain>
    </source>
</reference>